<feature type="binding site" evidence="6">
    <location>
        <position position="43"/>
    </location>
    <ligand>
        <name>FAD</name>
        <dbReference type="ChEBI" id="CHEBI:57692"/>
    </ligand>
</feature>
<organism evidence="8 9">
    <name type="scientific">Tumebacillus flagellatus</name>
    <dbReference type="NCBI Taxonomy" id="1157490"/>
    <lineage>
        <taxon>Bacteria</taxon>
        <taxon>Bacillati</taxon>
        <taxon>Bacillota</taxon>
        <taxon>Bacilli</taxon>
        <taxon>Bacillales</taxon>
        <taxon>Alicyclobacillaceae</taxon>
        <taxon>Tumebacillus</taxon>
    </lineage>
</organism>
<evidence type="ECO:0000259" key="7">
    <source>
        <dbReference type="Pfam" id="PF07992"/>
    </source>
</evidence>
<dbReference type="RefSeq" id="WP_038090136.1">
    <property type="nucleotide sequence ID" value="NZ_JMIR01000021.1"/>
</dbReference>
<comment type="similarity">
    <text evidence="6">Belongs to the ferredoxin--NADP reductase type 2 family.</text>
</comment>
<comment type="caution">
    <text evidence="6">Lacks conserved residue(s) required for the propagation of feature annotation.</text>
</comment>
<dbReference type="InterPro" id="IPR022890">
    <property type="entry name" value="Fd--NADP_Rdtase_type_2"/>
</dbReference>
<keyword evidence="9" id="KW-1185">Reference proteome</keyword>
<keyword evidence="3 6" id="KW-0274">FAD</keyword>
<evidence type="ECO:0000313" key="9">
    <source>
        <dbReference type="Proteomes" id="UP000027931"/>
    </source>
</evidence>
<comment type="catalytic activity">
    <reaction evidence="6">
        <text>2 reduced [2Fe-2S]-[ferredoxin] + NADP(+) + H(+) = 2 oxidized [2Fe-2S]-[ferredoxin] + NADPH</text>
        <dbReference type="Rhea" id="RHEA:20125"/>
        <dbReference type="Rhea" id="RHEA-COMP:10000"/>
        <dbReference type="Rhea" id="RHEA-COMP:10001"/>
        <dbReference type="ChEBI" id="CHEBI:15378"/>
        <dbReference type="ChEBI" id="CHEBI:33737"/>
        <dbReference type="ChEBI" id="CHEBI:33738"/>
        <dbReference type="ChEBI" id="CHEBI:57783"/>
        <dbReference type="ChEBI" id="CHEBI:58349"/>
        <dbReference type="EC" id="1.18.1.2"/>
    </reaction>
</comment>
<dbReference type="Pfam" id="PF07992">
    <property type="entry name" value="Pyr_redox_2"/>
    <property type="match status" value="1"/>
</dbReference>
<evidence type="ECO:0000256" key="1">
    <source>
        <dbReference type="ARBA" id="ARBA00011738"/>
    </source>
</evidence>
<dbReference type="InterPro" id="IPR023753">
    <property type="entry name" value="FAD/NAD-binding_dom"/>
</dbReference>
<dbReference type="InterPro" id="IPR036188">
    <property type="entry name" value="FAD/NAD-bd_sf"/>
</dbReference>
<evidence type="ECO:0000256" key="4">
    <source>
        <dbReference type="ARBA" id="ARBA00022857"/>
    </source>
</evidence>
<feature type="domain" description="FAD/NAD(P)-binding" evidence="7">
    <location>
        <begin position="14"/>
        <end position="313"/>
    </location>
</feature>
<feature type="binding site" evidence="6">
    <location>
        <position position="51"/>
    </location>
    <ligand>
        <name>FAD</name>
        <dbReference type="ChEBI" id="CHEBI:57692"/>
    </ligand>
</feature>
<keyword evidence="2 6" id="KW-0285">Flavoprotein</keyword>
<dbReference type="Proteomes" id="UP000027931">
    <property type="component" value="Unassembled WGS sequence"/>
</dbReference>
<dbReference type="GO" id="GO:0050660">
    <property type="term" value="F:flavin adenine dinucleotide binding"/>
    <property type="evidence" value="ECO:0007669"/>
    <property type="project" value="UniProtKB-UniRule"/>
</dbReference>
<proteinExistence type="inferred from homology"/>
<feature type="binding site" evidence="6">
    <location>
        <position position="130"/>
    </location>
    <ligand>
        <name>FAD</name>
        <dbReference type="ChEBI" id="CHEBI:57692"/>
    </ligand>
</feature>
<comment type="cofactor">
    <cofactor evidence="6">
        <name>FAD</name>
        <dbReference type="ChEBI" id="CHEBI:57692"/>
    </cofactor>
    <text evidence="6">Binds 1 FAD per subunit.</text>
</comment>
<dbReference type="PRINTS" id="PR00368">
    <property type="entry name" value="FADPNR"/>
</dbReference>
<evidence type="ECO:0000256" key="6">
    <source>
        <dbReference type="HAMAP-Rule" id="MF_01685"/>
    </source>
</evidence>
<protein>
    <recommendedName>
        <fullName evidence="6">Ferredoxin--NADP reductase</fullName>
        <shortName evidence="6">FNR</shortName>
        <shortName evidence="6">Fd-NADP(+) reductase</shortName>
        <ecNumber evidence="6">1.18.1.2</ecNumber>
    </recommendedName>
</protein>
<dbReference type="eggNOG" id="COG0492">
    <property type="taxonomic scope" value="Bacteria"/>
</dbReference>
<evidence type="ECO:0000256" key="3">
    <source>
        <dbReference type="ARBA" id="ARBA00022827"/>
    </source>
</evidence>
<evidence type="ECO:0000256" key="2">
    <source>
        <dbReference type="ARBA" id="ARBA00022630"/>
    </source>
</evidence>
<dbReference type="EC" id="1.18.1.2" evidence="6"/>
<sequence>MAEVQDMQVDQEIYDITIVGGGPAGLFTAFYAGIRDAKTKIIDSLPQLGGQLAELYPEKYIYDVAGFPKVLARDLVNSLKEQAFQYNPTVCLNEKVIGLNKLEDGTFELTTNTTKHYSKTVIITAGIGAFTPRELPAENASNFRGNGVHYFIDNLQAHAGKKALVVGGGDSAVDYALMLETVCEKVTLIHRRDQFRAHEESVKNLQKSSIDVKVFTELKSVSGSDKLEKALLINNKDKSTEEIDVDLIIGALGFSASLGPVHEWGLEIVDNAIVVNTKMETNLPGVYAAGDVVTYPGKVKLIATGFGEAPTAVNNAKLFYDPNAKLHPGHSSSRDH</sequence>
<dbReference type="OrthoDB" id="9806179at2"/>
<dbReference type="PANTHER" id="PTHR48105">
    <property type="entry name" value="THIOREDOXIN REDUCTASE 1-RELATED-RELATED"/>
    <property type="match status" value="1"/>
</dbReference>
<dbReference type="HAMAP" id="MF_01685">
    <property type="entry name" value="FENR2"/>
    <property type="match status" value="1"/>
</dbReference>
<dbReference type="SUPFAM" id="SSF51905">
    <property type="entry name" value="FAD/NAD(P)-binding domain"/>
    <property type="match status" value="1"/>
</dbReference>
<dbReference type="STRING" id="1157490.EL26_15050"/>
<comment type="caution">
    <text evidence="8">The sequence shown here is derived from an EMBL/GenBank/DDBJ whole genome shotgun (WGS) entry which is preliminary data.</text>
</comment>
<feature type="binding site" evidence="6">
    <location>
        <position position="332"/>
    </location>
    <ligand>
        <name>FAD</name>
        <dbReference type="ChEBI" id="CHEBI:57692"/>
    </ligand>
</feature>
<dbReference type="PRINTS" id="PR00469">
    <property type="entry name" value="PNDRDTASEII"/>
</dbReference>
<dbReference type="GO" id="GO:0050661">
    <property type="term" value="F:NADP binding"/>
    <property type="evidence" value="ECO:0007669"/>
    <property type="project" value="UniProtKB-UniRule"/>
</dbReference>
<comment type="subunit">
    <text evidence="1 6">Homodimer.</text>
</comment>
<gene>
    <name evidence="8" type="ORF">EL26_15050</name>
</gene>
<feature type="binding site" evidence="6">
    <location>
        <position position="96"/>
    </location>
    <ligand>
        <name>FAD</name>
        <dbReference type="ChEBI" id="CHEBI:57692"/>
    </ligand>
</feature>
<reference evidence="8 9" key="1">
    <citation type="journal article" date="2013" name="Int. J. Syst. Evol. Microbiol.">
        <title>Tumebacillus flagellatus sp. nov., an alpha-amylase/pullulanase-producing bacterium isolated from cassava wastewater.</title>
        <authorList>
            <person name="Wang Q."/>
            <person name="Xie N."/>
            <person name="Qin Y."/>
            <person name="Shen N."/>
            <person name="Zhu J."/>
            <person name="Mi H."/>
            <person name="Huang R."/>
        </authorList>
    </citation>
    <scope>NUCLEOTIDE SEQUENCE [LARGE SCALE GENOMIC DNA]</scope>
    <source>
        <strain evidence="8 9">GST4</strain>
    </source>
</reference>
<feature type="binding site" evidence="6">
    <location>
        <position position="291"/>
    </location>
    <ligand>
        <name>FAD</name>
        <dbReference type="ChEBI" id="CHEBI:57692"/>
    </ligand>
</feature>
<keyword evidence="5 6" id="KW-0560">Oxidoreductase</keyword>
<keyword evidence="4 6" id="KW-0521">NADP</keyword>
<dbReference type="EMBL" id="JMIR01000021">
    <property type="protein sequence ID" value="KEO82549.1"/>
    <property type="molecule type" value="Genomic_DNA"/>
</dbReference>
<name>A0A074LN67_9BACL</name>
<feature type="binding site" evidence="6">
    <location>
        <position position="56"/>
    </location>
    <ligand>
        <name>FAD</name>
        <dbReference type="ChEBI" id="CHEBI:57692"/>
    </ligand>
</feature>
<dbReference type="InterPro" id="IPR050097">
    <property type="entry name" value="Ferredoxin-NADP_redctase_2"/>
</dbReference>
<dbReference type="AlphaFoldDB" id="A0A074LN67"/>
<dbReference type="GO" id="GO:0004324">
    <property type="term" value="F:ferredoxin-NADP+ reductase activity"/>
    <property type="evidence" value="ECO:0007669"/>
    <property type="project" value="UniProtKB-UniRule"/>
</dbReference>
<accession>A0A074LN67</accession>
<evidence type="ECO:0000256" key="5">
    <source>
        <dbReference type="ARBA" id="ARBA00023002"/>
    </source>
</evidence>
<evidence type="ECO:0000313" key="8">
    <source>
        <dbReference type="EMBL" id="KEO82549.1"/>
    </source>
</evidence>
<dbReference type="Gene3D" id="3.50.50.60">
    <property type="entry name" value="FAD/NAD(P)-binding domain"/>
    <property type="match status" value="2"/>
</dbReference>